<keyword evidence="3" id="KW-1185">Reference proteome</keyword>
<dbReference type="PROSITE" id="PS51186">
    <property type="entry name" value="GNAT"/>
    <property type="match status" value="1"/>
</dbReference>
<dbReference type="Pfam" id="PF00583">
    <property type="entry name" value="Acetyltransf_1"/>
    <property type="match status" value="1"/>
</dbReference>
<evidence type="ECO:0000313" key="3">
    <source>
        <dbReference type="Proteomes" id="UP000199008"/>
    </source>
</evidence>
<dbReference type="CDD" id="cd04301">
    <property type="entry name" value="NAT_SF"/>
    <property type="match status" value="1"/>
</dbReference>
<organism evidence="2 3">
    <name type="scientific">Lacicoccus qingdaonensis</name>
    <dbReference type="NCBI Taxonomy" id="576118"/>
    <lineage>
        <taxon>Bacteria</taxon>
        <taxon>Bacillati</taxon>
        <taxon>Bacillota</taxon>
        <taxon>Bacilli</taxon>
        <taxon>Bacillales</taxon>
        <taxon>Salinicoccaceae</taxon>
        <taxon>Lacicoccus</taxon>
    </lineage>
</organism>
<dbReference type="GO" id="GO:0016747">
    <property type="term" value="F:acyltransferase activity, transferring groups other than amino-acyl groups"/>
    <property type="evidence" value="ECO:0007669"/>
    <property type="project" value="InterPro"/>
</dbReference>
<dbReference type="InterPro" id="IPR016181">
    <property type="entry name" value="Acyl_CoA_acyltransferase"/>
</dbReference>
<feature type="domain" description="N-acetyltransferase" evidence="1">
    <location>
        <begin position="1"/>
        <end position="156"/>
    </location>
</feature>
<evidence type="ECO:0000259" key="1">
    <source>
        <dbReference type="PROSITE" id="PS51186"/>
    </source>
</evidence>
<name>A0A1G9FMI3_9BACL</name>
<dbReference type="Gene3D" id="3.40.630.30">
    <property type="match status" value="1"/>
</dbReference>
<evidence type="ECO:0000313" key="2">
    <source>
        <dbReference type="EMBL" id="SDK89587.1"/>
    </source>
</evidence>
<dbReference type="SUPFAM" id="SSF55729">
    <property type="entry name" value="Acyl-CoA N-acyltransferases (Nat)"/>
    <property type="match status" value="1"/>
</dbReference>
<accession>A0A1G9FMI3</accession>
<dbReference type="Proteomes" id="UP000199008">
    <property type="component" value="Unassembled WGS sequence"/>
</dbReference>
<keyword evidence="2" id="KW-0808">Transferase</keyword>
<dbReference type="STRING" id="576118.SAMN05216216_11315"/>
<dbReference type="InterPro" id="IPR000182">
    <property type="entry name" value="GNAT_dom"/>
</dbReference>
<proteinExistence type="predicted"/>
<reference evidence="3" key="1">
    <citation type="submission" date="2016-10" db="EMBL/GenBank/DDBJ databases">
        <authorList>
            <person name="Varghese N."/>
            <person name="Submissions S."/>
        </authorList>
    </citation>
    <scope>NUCLEOTIDE SEQUENCE [LARGE SCALE GENOMIC DNA]</scope>
    <source>
        <strain evidence="3">CGMCC 1.8895</strain>
    </source>
</reference>
<dbReference type="OrthoDB" id="9797178at2"/>
<sequence>MEVRGINVTEFNEVELLLRDSFTETEYGYQGEAELVKKIRAEKTYNPELELVAVEEYQVVGHTLLSEVAVGEGENNTGLALAPIAVRPGLQNKGIGTALIREAEVRAKNLGYYYISILGSPEYYGKFGYQPASEFGITAPFEVPDEAFLVKALELDALENVSGVLRYTKAFG</sequence>
<dbReference type="EMBL" id="FNFY01000013">
    <property type="protein sequence ID" value="SDK89587.1"/>
    <property type="molecule type" value="Genomic_DNA"/>
</dbReference>
<gene>
    <name evidence="2" type="ORF">SAMN05216216_11315</name>
</gene>
<protein>
    <submittedName>
        <fullName evidence="2">Predicted N-acetyltransferase YhbS</fullName>
    </submittedName>
</protein>
<dbReference type="AlphaFoldDB" id="A0A1G9FMI3"/>